<dbReference type="PANTHER" id="PTHR46162">
    <property type="entry name" value="TRAF-LIKE FAMILY PROTEIN"/>
    <property type="match status" value="1"/>
</dbReference>
<dbReference type="Gene3D" id="2.60.210.10">
    <property type="entry name" value="Apoptosis, Tumor Necrosis Factor Receptor Associated Protein 2, Chain A"/>
    <property type="match status" value="2"/>
</dbReference>
<dbReference type="EMBL" id="RWGY01000011">
    <property type="protein sequence ID" value="TVU30376.1"/>
    <property type="molecule type" value="Genomic_DNA"/>
</dbReference>
<comment type="caution">
    <text evidence="2">The sequence shown here is derived from an EMBL/GenBank/DDBJ whole genome shotgun (WGS) entry which is preliminary data.</text>
</comment>
<dbReference type="CDD" id="cd00121">
    <property type="entry name" value="MATH"/>
    <property type="match status" value="1"/>
</dbReference>
<gene>
    <name evidence="2" type="ORF">EJB05_21992</name>
</gene>
<organism evidence="2 3">
    <name type="scientific">Eragrostis curvula</name>
    <name type="common">weeping love grass</name>
    <dbReference type="NCBI Taxonomy" id="38414"/>
    <lineage>
        <taxon>Eukaryota</taxon>
        <taxon>Viridiplantae</taxon>
        <taxon>Streptophyta</taxon>
        <taxon>Embryophyta</taxon>
        <taxon>Tracheophyta</taxon>
        <taxon>Spermatophyta</taxon>
        <taxon>Magnoliopsida</taxon>
        <taxon>Liliopsida</taxon>
        <taxon>Poales</taxon>
        <taxon>Poaceae</taxon>
        <taxon>PACMAD clade</taxon>
        <taxon>Chloridoideae</taxon>
        <taxon>Eragrostideae</taxon>
        <taxon>Eragrostidinae</taxon>
        <taxon>Eragrostis</taxon>
    </lineage>
</organism>
<name>A0A5J9V3B0_9POAL</name>
<evidence type="ECO:0000313" key="2">
    <source>
        <dbReference type="EMBL" id="TVU30376.1"/>
    </source>
</evidence>
<protein>
    <recommendedName>
        <fullName evidence="1">MATH domain-containing protein</fullName>
    </recommendedName>
</protein>
<keyword evidence="3" id="KW-1185">Reference proteome</keyword>
<evidence type="ECO:0000259" key="1">
    <source>
        <dbReference type="PROSITE" id="PS50144"/>
    </source>
</evidence>
<reference evidence="2 3" key="1">
    <citation type="journal article" date="2019" name="Sci. Rep.">
        <title>A high-quality genome of Eragrostis curvula grass provides insights into Poaceae evolution and supports new strategies to enhance forage quality.</title>
        <authorList>
            <person name="Carballo J."/>
            <person name="Santos B.A.C.M."/>
            <person name="Zappacosta D."/>
            <person name="Garbus I."/>
            <person name="Selva J.P."/>
            <person name="Gallo C.A."/>
            <person name="Diaz A."/>
            <person name="Albertini E."/>
            <person name="Caccamo M."/>
            <person name="Echenique V."/>
        </authorList>
    </citation>
    <scope>NUCLEOTIDE SEQUENCE [LARGE SCALE GENOMIC DNA]</scope>
    <source>
        <strain evidence="3">cv. Victoria</strain>
        <tissue evidence="2">Leaf</tissue>
    </source>
</reference>
<evidence type="ECO:0000313" key="3">
    <source>
        <dbReference type="Proteomes" id="UP000324897"/>
    </source>
</evidence>
<dbReference type="Gramene" id="TVU30376">
    <property type="protein sequence ID" value="TVU30376"/>
    <property type="gene ID" value="EJB05_21992"/>
</dbReference>
<sequence>MWFWHHPSKWIPRRETGGEMGNSCFACASPALVKTNDPAFEWKIYGFPYVLERGAISVCSASFPSCGYEWHLSPMHKNHGVGIPYVALSLSLRRSSLKPDYILNAVFELSMYNHSKGTYRGCKGSLMNMLPTTSMSRMRTRRKKCLIPLDELLKSSDFLVDDSCVFGVRILRADVISPKMTSAVFPKNQITVLNLFLQKKEFIKGTYTWTINNFIGSKLEICSPVFEVGGHNWYINMHPLGDQYSTKALSLYLHLHDPSMLPSESGMMIEATLSIVNQTSAKNNIKTGRLPFAGKNGWGWSNFIPLKTLNDPSKGYLVDE</sequence>
<dbReference type="PROSITE" id="PS50144">
    <property type="entry name" value="MATH"/>
    <property type="match status" value="2"/>
</dbReference>
<feature type="non-terminal residue" evidence="2">
    <location>
        <position position="1"/>
    </location>
</feature>
<dbReference type="InterPro" id="IPR008974">
    <property type="entry name" value="TRAF-like"/>
</dbReference>
<dbReference type="SUPFAM" id="SSF49599">
    <property type="entry name" value="TRAF domain-like"/>
    <property type="match status" value="2"/>
</dbReference>
<dbReference type="PANTHER" id="PTHR46162:SF2">
    <property type="entry name" value="ANKYRIN REPEAT-CONTAINING PROTEIN-RELATED"/>
    <property type="match status" value="1"/>
</dbReference>
<accession>A0A5J9V3B0</accession>
<dbReference type="InterPro" id="IPR002083">
    <property type="entry name" value="MATH/TRAF_dom"/>
</dbReference>
<proteinExistence type="predicted"/>
<dbReference type="Proteomes" id="UP000324897">
    <property type="component" value="Chromosome 1"/>
</dbReference>
<feature type="domain" description="MATH" evidence="1">
    <location>
        <begin position="37"/>
        <end position="170"/>
    </location>
</feature>
<dbReference type="OrthoDB" id="1743416at2759"/>
<feature type="domain" description="MATH" evidence="1">
    <location>
        <begin position="204"/>
        <end position="320"/>
    </location>
</feature>
<dbReference type="SMART" id="SM00061">
    <property type="entry name" value="MATH"/>
    <property type="match status" value="1"/>
</dbReference>
<dbReference type="Pfam" id="PF22486">
    <property type="entry name" value="MATH_2"/>
    <property type="match status" value="2"/>
</dbReference>
<dbReference type="AlphaFoldDB" id="A0A5J9V3B0"/>